<evidence type="ECO:0000256" key="1">
    <source>
        <dbReference type="ARBA" id="ARBA00009108"/>
    </source>
</evidence>
<dbReference type="Pfam" id="PF05949">
    <property type="entry name" value="DUF881"/>
    <property type="match status" value="1"/>
</dbReference>
<feature type="region of interest" description="Disordered" evidence="2">
    <location>
        <begin position="1"/>
        <end position="43"/>
    </location>
</feature>
<evidence type="ECO:0000313" key="4">
    <source>
        <dbReference type="Proteomes" id="UP001197247"/>
    </source>
</evidence>
<comment type="caution">
    <text evidence="3">The sequence shown here is derived from an EMBL/GenBank/DDBJ whole genome shotgun (WGS) entry which is preliminary data.</text>
</comment>
<evidence type="ECO:0000256" key="2">
    <source>
        <dbReference type="SAM" id="MobiDB-lite"/>
    </source>
</evidence>
<dbReference type="Proteomes" id="UP001197247">
    <property type="component" value="Unassembled WGS sequence"/>
</dbReference>
<evidence type="ECO:0000313" key="3">
    <source>
        <dbReference type="EMBL" id="MBT0771201.1"/>
    </source>
</evidence>
<name>A0ABS5TJE8_9ACTN</name>
<dbReference type="Gene3D" id="3.30.70.1880">
    <property type="entry name" value="Protein of unknown function DUF881"/>
    <property type="match status" value="1"/>
</dbReference>
<gene>
    <name evidence="3" type="ORF">KIH74_19835</name>
</gene>
<reference evidence="3 4" key="1">
    <citation type="submission" date="2021-05" db="EMBL/GenBank/DDBJ databases">
        <title>Kineosporia and Streptomyces sp. nov. two new marine actinobacteria isolated from Coral.</title>
        <authorList>
            <person name="Buangrab K."/>
            <person name="Sutthacheep M."/>
            <person name="Yeemin T."/>
            <person name="Harunari E."/>
            <person name="Igarashi Y."/>
            <person name="Kanchanasin P."/>
            <person name="Tanasupawat S."/>
            <person name="Phongsopitanun W."/>
        </authorList>
    </citation>
    <scope>NUCLEOTIDE SEQUENCE [LARGE SCALE GENOMIC DNA]</scope>
    <source>
        <strain evidence="3 4">J2-2</strain>
    </source>
</reference>
<feature type="region of interest" description="Disordered" evidence="2">
    <location>
        <begin position="276"/>
        <end position="297"/>
    </location>
</feature>
<dbReference type="PANTHER" id="PTHR37313:SF4">
    <property type="entry name" value="CONSERVED MEMBRANE PROTEIN-RELATED"/>
    <property type="match status" value="1"/>
</dbReference>
<proteinExistence type="inferred from homology"/>
<feature type="compositionally biased region" description="Low complexity" evidence="2">
    <location>
        <begin position="281"/>
        <end position="297"/>
    </location>
</feature>
<protein>
    <submittedName>
        <fullName evidence="3">DUF881 domain-containing protein</fullName>
    </submittedName>
</protein>
<dbReference type="PANTHER" id="PTHR37313">
    <property type="entry name" value="UPF0749 PROTEIN RV1825"/>
    <property type="match status" value="1"/>
</dbReference>
<keyword evidence="4" id="KW-1185">Reference proteome</keyword>
<organism evidence="3 4">
    <name type="scientific">Kineosporia corallincola</name>
    <dbReference type="NCBI Taxonomy" id="2835133"/>
    <lineage>
        <taxon>Bacteria</taxon>
        <taxon>Bacillati</taxon>
        <taxon>Actinomycetota</taxon>
        <taxon>Actinomycetes</taxon>
        <taxon>Kineosporiales</taxon>
        <taxon>Kineosporiaceae</taxon>
        <taxon>Kineosporia</taxon>
    </lineage>
</organism>
<dbReference type="EMBL" id="JAHBAY010000008">
    <property type="protein sequence ID" value="MBT0771201.1"/>
    <property type="molecule type" value="Genomic_DNA"/>
</dbReference>
<accession>A0ABS5TJE8</accession>
<comment type="similarity">
    <text evidence="1">Belongs to the UPF0749 family.</text>
</comment>
<sequence length="297" mass="31083">MAPASDDPGESGIARPRASAPPDPHIPLGGTATPVVRQPRRSRTGAVGVGGVLIAAGLLFTTSAHTSHGTQLRSERADLADLVQAENARVQERSQRVAELNDQVKADSAAAARSDSTIRELEQGSVGVEAQAGLVAVTGPGLTVTLDDAPRDSSVPAQAGPDDLVVHQQDVQAVVNALWAGGAEAMMLMDQRVISTSAVRCVGNTLILQGRVYSPPYVIRAIGDTDRMRAAMDSSPQIDIYLQYVASLRLGWKVETSGNLNFPAYQGSLTLSHARVAGEETASPTPKSSTTDTDQES</sequence>
<dbReference type="InterPro" id="IPR010273">
    <property type="entry name" value="DUF881"/>
</dbReference>